<accession>A0ABS8JFV3</accession>
<keyword evidence="3" id="KW-1185">Reference proteome</keyword>
<feature type="transmembrane region" description="Helical" evidence="1">
    <location>
        <begin position="187"/>
        <end position="213"/>
    </location>
</feature>
<name>A0ABS8JFV3_9GAMM</name>
<feature type="transmembrane region" description="Helical" evidence="1">
    <location>
        <begin position="425"/>
        <end position="443"/>
    </location>
</feature>
<feature type="transmembrane region" description="Helical" evidence="1">
    <location>
        <begin position="347"/>
        <end position="368"/>
    </location>
</feature>
<gene>
    <name evidence="2" type="ORF">LK996_04980</name>
</gene>
<feature type="transmembrane region" description="Helical" evidence="1">
    <location>
        <begin position="12"/>
        <end position="38"/>
    </location>
</feature>
<organism evidence="2 3">
    <name type="scientific">Noviluteimonas lactosilytica</name>
    <dbReference type="NCBI Taxonomy" id="2888523"/>
    <lineage>
        <taxon>Bacteria</taxon>
        <taxon>Pseudomonadati</taxon>
        <taxon>Pseudomonadota</taxon>
        <taxon>Gammaproteobacteria</taxon>
        <taxon>Lysobacterales</taxon>
        <taxon>Lysobacteraceae</taxon>
        <taxon>Noviluteimonas</taxon>
    </lineage>
</organism>
<protein>
    <submittedName>
        <fullName evidence="2">PepSY domain-containing protein</fullName>
    </submittedName>
</protein>
<proteinExistence type="predicted"/>
<dbReference type="Proteomes" id="UP001165293">
    <property type="component" value="Unassembled WGS sequence"/>
</dbReference>
<dbReference type="InterPro" id="IPR005625">
    <property type="entry name" value="PepSY-ass_TM"/>
</dbReference>
<feature type="transmembrane region" description="Helical" evidence="1">
    <location>
        <begin position="389"/>
        <end position="413"/>
    </location>
</feature>
<dbReference type="PANTHER" id="PTHR34219:SF9">
    <property type="entry name" value="IRON-REGULATED INNER MEMBRANE PROTEIN"/>
    <property type="match status" value="1"/>
</dbReference>
<dbReference type="Pfam" id="PF03929">
    <property type="entry name" value="PepSY_TM"/>
    <property type="match status" value="1"/>
</dbReference>
<comment type="caution">
    <text evidence="2">The sequence shown here is derived from an EMBL/GenBank/DDBJ whole genome shotgun (WGS) entry which is preliminary data.</text>
</comment>
<evidence type="ECO:0000313" key="3">
    <source>
        <dbReference type="Proteomes" id="UP001165293"/>
    </source>
</evidence>
<sequence>MKFSADTLRKFTTVHTWVGLVAGFALFVAFYAGAITVFHHDVQAWQSPHGVARKAESLADAQRLLDETLRLHPEARTHVGMVFPGGEYPVASSYWVDAKGTWQFATLADPQGRPESTGTELPELVNALHYTLGLPITAGTWLMGVVSLLYGLALISGVVIHLPKLVEDLFALRRGRNLKRFWQDAHNVIGVLSLPMHVVFATTGALLCLLALLMATMNPLVFRGQLMTALPAAMDTAPQVAASERAQPIASLAFLHARAIEVAREHGVPDFEPAYLKLANAGDANAIIEISGASERAVGAIGSVAMNAATGEVLATQLQGARDANHATLSATYSLHFGDWGNAWVRWMYFLLGLGGAFLFYSGNLLWIESRRKRRQQAQGRAQWWMARATVGVCIGVCVAISAAFVAAAVLQMPAWRTRVDLDTGIRVACLATWILCATWAALRPPIRAAHELLWLAAIVTALVPIAHGVATGAWLWTSAAAGDMSLFAIDAGALALAFGFARLAQASRKRMHDGDGNSVWAIQATTP</sequence>
<feature type="transmembrane region" description="Helical" evidence="1">
    <location>
        <begin position="141"/>
        <end position="166"/>
    </location>
</feature>
<keyword evidence="1" id="KW-1133">Transmembrane helix</keyword>
<dbReference type="PANTHER" id="PTHR34219">
    <property type="entry name" value="IRON-REGULATED INNER MEMBRANE PROTEIN-RELATED"/>
    <property type="match status" value="1"/>
</dbReference>
<dbReference type="RefSeq" id="WP_230526028.1">
    <property type="nucleotide sequence ID" value="NZ_JAJGAK010000001.1"/>
</dbReference>
<dbReference type="EMBL" id="JAJGAK010000001">
    <property type="protein sequence ID" value="MCC8362425.1"/>
    <property type="molecule type" value="Genomic_DNA"/>
</dbReference>
<reference evidence="2" key="1">
    <citation type="submission" date="2021-10" db="EMBL/GenBank/DDBJ databases">
        <authorList>
            <person name="Lyu M."/>
            <person name="Wang X."/>
            <person name="Meng X."/>
            <person name="Xu K."/>
        </authorList>
    </citation>
    <scope>NUCLEOTIDE SEQUENCE</scope>
    <source>
        <strain evidence="2">A6</strain>
    </source>
</reference>
<evidence type="ECO:0000256" key="1">
    <source>
        <dbReference type="SAM" id="Phobius"/>
    </source>
</evidence>
<keyword evidence="1" id="KW-0812">Transmembrane</keyword>
<keyword evidence="1" id="KW-0472">Membrane</keyword>
<feature type="transmembrane region" description="Helical" evidence="1">
    <location>
        <begin position="455"/>
        <end position="477"/>
    </location>
</feature>
<feature type="transmembrane region" description="Helical" evidence="1">
    <location>
        <begin position="483"/>
        <end position="502"/>
    </location>
</feature>
<evidence type="ECO:0000313" key="2">
    <source>
        <dbReference type="EMBL" id="MCC8362425.1"/>
    </source>
</evidence>